<feature type="domain" description="GGDEF" evidence="2">
    <location>
        <begin position="277"/>
        <end position="409"/>
    </location>
</feature>
<dbReference type="Pfam" id="PF00563">
    <property type="entry name" value="EAL"/>
    <property type="match status" value="1"/>
</dbReference>
<dbReference type="InterPro" id="IPR001633">
    <property type="entry name" value="EAL_dom"/>
</dbReference>
<dbReference type="PANTHER" id="PTHR44757:SF2">
    <property type="entry name" value="BIOFILM ARCHITECTURE MAINTENANCE PROTEIN MBAA"/>
    <property type="match status" value="1"/>
</dbReference>
<dbReference type="AlphaFoldDB" id="A0A2N5XVE2"/>
<dbReference type="OrthoDB" id="9814202at2"/>
<reference evidence="3 4" key="1">
    <citation type="submission" date="2018-01" db="EMBL/GenBank/DDBJ databases">
        <title>The draft genome sequence of Cohaesibacter sp. H1304.</title>
        <authorList>
            <person name="Wang N.-N."/>
            <person name="Du Z.-J."/>
        </authorList>
    </citation>
    <scope>NUCLEOTIDE SEQUENCE [LARGE SCALE GENOMIC DNA]</scope>
    <source>
        <strain evidence="3 4">H1304</strain>
    </source>
</reference>
<dbReference type="InterPro" id="IPR000160">
    <property type="entry name" value="GGDEF_dom"/>
</dbReference>
<comment type="caution">
    <text evidence="3">The sequence shown here is derived from an EMBL/GenBank/DDBJ whole genome shotgun (WGS) entry which is preliminary data.</text>
</comment>
<evidence type="ECO:0008006" key="5">
    <source>
        <dbReference type="Google" id="ProtNLM"/>
    </source>
</evidence>
<dbReference type="InterPro" id="IPR052155">
    <property type="entry name" value="Biofilm_reg_signaling"/>
</dbReference>
<dbReference type="InterPro" id="IPR029787">
    <property type="entry name" value="Nucleotide_cyclase"/>
</dbReference>
<dbReference type="InterPro" id="IPR035919">
    <property type="entry name" value="EAL_sf"/>
</dbReference>
<evidence type="ECO:0000313" key="4">
    <source>
        <dbReference type="Proteomes" id="UP000234881"/>
    </source>
</evidence>
<dbReference type="CDD" id="cd01948">
    <property type="entry name" value="EAL"/>
    <property type="match status" value="1"/>
</dbReference>
<evidence type="ECO:0000259" key="2">
    <source>
        <dbReference type="PROSITE" id="PS50887"/>
    </source>
</evidence>
<dbReference type="EMBL" id="PKUQ01000008">
    <property type="protein sequence ID" value="PLW78388.1"/>
    <property type="molecule type" value="Genomic_DNA"/>
</dbReference>
<protein>
    <recommendedName>
        <fullName evidence="5">GGDEF-domain containing protein</fullName>
    </recommendedName>
</protein>
<keyword evidence="4" id="KW-1185">Reference proteome</keyword>
<sequence>MPNQGKKRKKEIFSPSDVMTLSVPLWVFDVDHSKIVWANDSARDLWHAETFEELFAREMASDMSDSISARLKQYQSSFSLNDKAFHEVWTLYPNNLPVTYNVRMSRHNLPDGRIGMLCEAKAQEHRTPHRLRSAEALNHIPVCISLFSMAGDLLYMNTEANKKYGVEAAVLQDRFDDQSDYQTITSDLRNNKSASLICRVVCGENLRWHELSATACHDPTTGEETILLSEFDVTGLKEQEQKVRFLAHHDLLTGLYSRNYVNQIFPIQLSDALKAQTPLAMLLIDLDNFKAINDTLGHVVGDRLLIYVAALLESIVGSHGQIARLGGDEFVILMPYQYVTELETICHRILVDMSSDCTFDDHIVNSKASIGVSLFPEHGRDLSSLMQHADLALYEAKDAGRNTHRYFRPELQKAALVKRTLEKELTLAIERKEFELFYQPRVDCQKQTVLSAEALMRWHHPQKGIVLPGDFIEALEETGLIHQAGDWIIEQAGKDQRRLAKSGYDFPLSINISPKQFERSDFVLRLQENLAKTGCPTDRIEIELTEGMLMGEGYDAKSILTKLCDVGFSIAIDDFGTGYSNLAYIQDYPISSLKVDRSFMQMIDDQSPVIGMILSLCRLVSVTAVAEGVETIGQLEWLQLNHCNQYQGFLYSKPLPLTDLFGLLKDPPQLVTGTGLVEGRDMEISWAV</sequence>
<dbReference type="Gene3D" id="3.20.20.450">
    <property type="entry name" value="EAL domain"/>
    <property type="match status" value="1"/>
</dbReference>
<organism evidence="3 4">
    <name type="scientific">Cohaesibacter celericrescens</name>
    <dbReference type="NCBI Taxonomy" id="2067669"/>
    <lineage>
        <taxon>Bacteria</taxon>
        <taxon>Pseudomonadati</taxon>
        <taxon>Pseudomonadota</taxon>
        <taxon>Alphaproteobacteria</taxon>
        <taxon>Hyphomicrobiales</taxon>
        <taxon>Cohaesibacteraceae</taxon>
    </lineage>
</organism>
<accession>A0A2N5XVE2</accession>
<evidence type="ECO:0000313" key="3">
    <source>
        <dbReference type="EMBL" id="PLW78388.1"/>
    </source>
</evidence>
<dbReference type="InterPro" id="IPR043128">
    <property type="entry name" value="Rev_trsase/Diguanyl_cyclase"/>
</dbReference>
<name>A0A2N5XVE2_9HYPH</name>
<dbReference type="PROSITE" id="PS50887">
    <property type="entry name" value="GGDEF"/>
    <property type="match status" value="1"/>
</dbReference>
<dbReference type="SUPFAM" id="SSF141868">
    <property type="entry name" value="EAL domain-like"/>
    <property type="match status" value="1"/>
</dbReference>
<dbReference type="Pfam" id="PF00990">
    <property type="entry name" value="GGDEF"/>
    <property type="match status" value="1"/>
</dbReference>
<dbReference type="NCBIfam" id="TIGR00254">
    <property type="entry name" value="GGDEF"/>
    <property type="match status" value="1"/>
</dbReference>
<dbReference type="PROSITE" id="PS50883">
    <property type="entry name" value="EAL"/>
    <property type="match status" value="1"/>
</dbReference>
<proteinExistence type="predicted"/>
<dbReference type="SMART" id="SM00052">
    <property type="entry name" value="EAL"/>
    <property type="match status" value="1"/>
</dbReference>
<dbReference type="SUPFAM" id="SSF55073">
    <property type="entry name" value="Nucleotide cyclase"/>
    <property type="match status" value="1"/>
</dbReference>
<dbReference type="PANTHER" id="PTHR44757">
    <property type="entry name" value="DIGUANYLATE CYCLASE DGCP"/>
    <property type="match status" value="1"/>
</dbReference>
<dbReference type="Gene3D" id="3.30.70.270">
    <property type="match status" value="1"/>
</dbReference>
<dbReference type="SMART" id="SM00267">
    <property type="entry name" value="GGDEF"/>
    <property type="match status" value="1"/>
</dbReference>
<gene>
    <name evidence="3" type="ORF">C0081_04650</name>
</gene>
<evidence type="ECO:0000259" key="1">
    <source>
        <dbReference type="PROSITE" id="PS50883"/>
    </source>
</evidence>
<dbReference type="CDD" id="cd01949">
    <property type="entry name" value="GGDEF"/>
    <property type="match status" value="1"/>
</dbReference>
<feature type="domain" description="EAL" evidence="1">
    <location>
        <begin position="418"/>
        <end position="668"/>
    </location>
</feature>
<dbReference type="Proteomes" id="UP000234881">
    <property type="component" value="Unassembled WGS sequence"/>
</dbReference>